<keyword evidence="15 21" id="KW-0539">Nucleus</keyword>
<evidence type="ECO:0000256" key="23">
    <source>
        <dbReference type="SAM" id="MobiDB-lite"/>
    </source>
</evidence>
<evidence type="ECO:0000256" key="14">
    <source>
        <dbReference type="ARBA" id="ARBA00023211"/>
    </source>
</evidence>
<dbReference type="GO" id="GO:0005737">
    <property type="term" value="C:cytoplasm"/>
    <property type="evidence" value="ECO:0007669"/>
    <property type="project" value="UniProtKB-SubCell"/>
</dbReference>
<accession>A0A179FDI5</accession>
<evidence type="ECO:0000256" key="7">
    <source>
        <dbReference type="ARBA" id="ARBA00022723"/>
    </source>
</evidence>
<dbReference type="GO" id="GO:0005634">
    <property type="term" value="C:nucleus"/>
    <property type="evidence" value="ECO:0007669"/>
    <property type="project" value="UniProtKB-SubCell"/>
</dbReference>
<comment type="catalytic activity">
    <reaction evidence="17">
        <text>ITP + H2O = IMP + diphosphate + H(+)</text>
        <dbReference type="Rhea" id="RHEA:29399"/>
        <dbReference type="ChEBI" id="CHEBI:15377"/>
        <dbReference type="ChEBI" id="CHEBI:15378"/>
        <dbReference type="ChEBI" id="CHEBI:33019"/>
        <dbReference type="ChEBI" id="CHEBI:58053"/>
        <dbReference type="ChEBI" id="CHEBI:61402"/>
        <dbReference type="EC" id="3.6.1.66"/>
    </reaction>
    <physiologicalReaction direction="left-to-right" evidence="17">
        <dbReference type="Rhea" id="RHEA:29400"/>
    </physiologicalReaction>
</comment>
<dbReference type="Proteomes" id="UP000078397">
    <property type="component" value="Unassembled WGS sequence"/>
</dbReference>
<evidence type="ECO:0000256" key="9">
    <source>
        <dbReference type="ARBA" id="ARBA00022777"/>
    </source>
</evidence>
<evidence type="ECO:0000256" key="18">
    <source>
        <dbReference type="ARBA" id="ARBA00093255"/>
    </source>
</evidence>
<comment type="function">
    <text evidence="21">Broad-specificity nucleoside monophosphate (NMP) kinase that catalyzes the reversible transfer of the terminal phosphate group between nucleoside triphosphates and monophosphates. Has also ATPase activity. Involved in the late cytoplasmic maturation steps of the 40S ribosomal particles, specifically 18S rRNA maturation. While NMP activity is not required for ribosome maturation, ATPase activity is. Associates transiently with small ribosomal subunit protein uS11. ATP hydrolysis breaks the interaction with uS11. May temporarily remove uS11 from the ribosome to enable a conformational change of the ribosomal RNA that is needed for the final maturation step of the small ribosomal subunit. Its NMP activity may have a role in nuclear energy homeostasis.</text>
</comment>
<dbReference type="KEGG" id="pchm:VFPPC_16490"/>
<feature type="region of interest" description="LID" evidence="21">
    <location>
        <begin position="109"/>
        <end position="119"/>
    </location>
</feature>
<evidence type="ECO:0000256" key="15">
    <source>
        <dbReference type="ARBA" id="ARBA00023242"/>
    </source>
</evidence>
<dbReference type="InterPro" id="IPR027417">
    <property type="entry name" value="P-loop_NTPase"/>
</dbReference>
<keyword evidence="14 20" id="KW-0464">Manganese</keyword>
<dbReference type="GeneID" id="28858237"/>
<dbReference type="FunFam" id="3.40.50.300:FF:000372">
    <property type="entry name" value="Adenylate kinase isoenzyme 6 homolog"/>
    <property type="match status" value="1"/>
</dbReference>
<feature type="binding site" evidence="21">
    <location>
        <position position="19"/>
    </location>
    <ligand>
        <name>ATP</name>
        <dbReference type="ChEBI" id="CHEBI:30616"/>
    </ligand>
</feature>
<dbReference type="PANTHER" id="PTHR11067:SF9">
    <property type="entry name" value="INOSINE TRIPHOSPHATE PYROPHOSPHATASE"/>
    <property type="match status" value="1"/>
</dbReference>
<protein>
    <recommendedName>
        <fullName evidence="20 21">Multifunctional fusion protein</fullName>
    </recommendedName>
    <domain>
        <recommendedName>
            <fullName evidence="20">Inosine triphosphate pyrophosphatase</fullName>
            <shortName evidence="20">ITPase</shortName>
            <shortName evidence="20">Inosine triphosphatase</shortName>
            <ecNumber evidence="20">3.6.1.66</ecNumber>
        </recommendedName>
        <alternativeName>
            <fullName evidence="20">Non-canonical purine NTP pyrophosphatase</fullName>
        </alternativeName>
        <alternativeName>
            <fullName evidence="20">Non-standard purine NTP pyrophosphatase</fullName>
        </alternativeName>
        <alternativeName>
            <fullName evidence="20">Nucleoside-triphosphate diphosphatase</fullName>
        </alternativeName>
        <alternativeName>
            <fullName evidence="20">Nucleoside-triphosphate pyrophosphatase</fullName>
        </alternativeName>
        <alternativeName>
            <fullName evidence="20">XTP/dITP diphosphatase</fullName>
            <shortName evidence="20">NTPase</shortName>
        </alternativeName>
    </domain>
    <domain>
        <recommendedName>
            <fullName evidence="21">Adenylate kinase isoenzyme 6 homolog</fullName>
            <shortName evidence="21">AK6</shortName>
            <ecNumber evidence="21">2.7.4.3</ecNumber>
        </recommendedName>
        <alternativeName>
            <fullName evidence="21">Dual activity adenylate kinase/ATPase</fullName>
            <shortName evidence="21">AK/ATPase</shortName>
        </alternativeName>
    </domain>
</protein>
<dbReference type="GO" id="GO:0005524">
    <property type="term" value="F:ATP binding"/>
    <property type="evidence" value="ECO:0007669"/>
    <property type="project" value="UniProtKB-KW"/>
</dbReference>
<comment type="catalytic activity">
    <reaction evidence="18">
        <text>dITP + H2O = dIMP + diphosphate + H(+)</text>
        <dbReference type="Rhea" id="RHEA:28342"/>
        <dbReference type="ChEBI" id="CHEBI:15377"/>
        <dbReference type="ChEBI" id="CHEBI:15378"/>
        <dbReference type="ChEBI" id="CHEBI:33019"/>
        <dbReference type="ChEBI" id="CHEBI:61194"/>
        <dbReference type="ChEBI" id="CHEBI:61382"/>
        <dbReference type="EC" id="3.6.1.66"/>
    </reaction>
    <physiologicalReaction direction="left-to-right" evidence="18">
        <dbReference type="Rhea" id="RHEA:28343"/>
    </physiologicalReaction>
</comment>
<dbReference type="OrthoDB" id="6288734at2759"/>
<dbReference type="EMBL" id="LSBJ02000006">
    <property type="protein sequence ID" value="OAQ63564.1"/>
    <property type="molecule type" value="Genomic_DNA"/>
</dbReference>
<dbReference type="GO" id="GO:0046872">
    <property type="term" value="F:metal ion binding"/>
    <property type="evidence" value="ECO:0007669"/>
    <property type="project" value="UniProtKB-KW"/>
</dbReference>
<evidence type="ECO:0000256" key="20">
    <source>
        <dbReference type="HAMAP-Rule" id="MF_03148"/>
    </source>
</evidence>
<dbReference type="GO" id="GO:0016887">
    <property type="term" value="F:ATP hydrolysis activity"/>
    <property type="evidence" value="ECO:0007669"/>
    <property type="project" value="UniProtKB-UniRule"/>
</dbReference>
<dbReference type="HAMAP" id="MF_03148">
    <property type="entry name" value="HAM1_NTPase"/>
    <property type="match status" value="1"/>
</dbReference>
<dbReference type="GO" id="GO:0036222">
    <property type="term" value="F:XTP diphosphatase activity"/>
    <property type="evidence" value="ECO:0007669"/>
    <property type="project" value="UniProtKB-UniRule"/>
</dbReference>
<evidence type="ECO:0000256" key="22">
    <source>
        <dbReference type="RuleBase" id="RU003781"/>
    </source>
</evidence>
<evidence type="ECO:0000256" key="4">
    <source>
        <dbReference type="ARBA" id="ARBA00022517"/>
    </source>
</evidence>
<feature type="binding site" evidence="21">
    <location>
        <position position="14"/>
    </location>
    <ligand>
        <name>ATP</name>
        <dbReference type="ChEBI" id="CHEBI:30616"/>
    </ligand>
</feature>
<dbReference type="CDD" id="cd00515">
    <property type="entry name" value="HAM1"/>
    <property type="match status" value="1"/>
</dbReference>
<evidence type="ECO:0000256" key="8">
    <source>
        <dbReference type="ARBA" id="ARBA00022741"/>
    </source>
</evidence>
<sequence length="356" mass="39532">MRQAPNIIVTGTPGVGKTTHSENLAERTGLRHVSVNQIVKDKECHEGWSDEYQSWIVDEDKLLDAIEEDVQLGGCVIDWHACDLFPRSWIDLVVVLRVDSSTLYDRLTARNYADAKLQENLDSEIMEVLLQEAREAFDEEIVIELPSNTSDEMDSNKENRRSLSDKGDKMAPCVNFVTGNANKLREVKAILEPGIEVRSNPLDIEEVQGTIEEVTESKCRKAAEIVNGPVLVEDTALCFNALAGLPGPYIKWFLADIGHEGLNNLLAAYADKSAEAVCTFGYSDGPGHKPIIFQGRCPGKIVPARGPAHFACLTGWDPIFEHQGKTFAEMDGAEKNAVSHRSRALDKLQKWFKDQP</sequence>
<dbReference type="PANTHER" id="PTHR11067">
    <property type="entry name" value="INOSINE TRIPHOSPHATE PYROPHOSPHATASE/HAM1 PROTEIN"/>
    <property type="match status" value="1"/>
</dbReference>
<keyword evidence="8 21" id="KW-0547">Nucleotide-binding</keyword>
<evidence type="ECO:0000256" key="17">
    <source>
        <dbReference type="ARBA" id="ARBA00093218"/>
    </source>
</evidence>
<feature type="binding site" evidence="20">
    <location>
        <begin position="234"/>
        <end position="235"/>
    </location>
    <ligand>
        <name>ITP</name>
        <dbReference type="ChEBI" id="CHEBI:61402"/>
    </ligand>
</feature>
<comment type="catalytic activity">
    <reaction evidence="1 21">
        <text>AMP + ATP = 2 ADP</text>
        <dbReference type="Rhea" id="RHEA:12973"/>
        <dbReference type="ChEBI" id="CHEBI:30616"/>
        <dbReference type="ChEBI" id="CHEBI:456215"/>
        <dbReference type="ChEBI" id="CHEBI:456216"/>
        <dbReference type="EC" id="2.7.4.3"/>
    </reaction>
</comment>
<dbReference type="STRING" id="1380566.A0A179FDI5"/>
<comment type="similarity">
    <text evidence="2 20 22">Belongs to the HAM1 NTPase family.</text>
</comment>
<dbReference type="InterPro" id="IPR027502">
    <property type="entry name" value="ITPase"/>
</dbReference>
<keyword evidence="9 21" id="KW-0418">Kinase</keyword>
<dbReference type="SUPFAM" id="SSF52972">
    <property type="entry name" value="ITPase-like"/>
    <property type="match status" value="1"/>
</dbReference>
<keyword evidence="11 21" id="KW-0067">ATP-binding</keyword>
<dbReference type="Gene3D" id="3.40.50.300">
    <property type="entry name" value="P-loop containing nucleotide triphosphate hydrolases"/>
    <property type="match status" value="1"/>
</dbReference>
<keyword evidence="12 20" id="KW-0460">Magnesium</keyword>
<feature type="binding site" evidence="21">
    <location>
        <position position="16"/>
    </location>
    <ligand>
        <name>ATP</name>
        <dbReference type="ChEBI" id="CHEBI:30616"/>
    </ligand>
</feature>
<gene>
    <name evidence="24" type="ORF">VFPPC_16490</name>
</gene>
<evidence type="ECO:0000256" key="2">
    <source>
        <dbReference type="ARBA" id="ARBA00008023"/>
    </source>
</evidence>
<dbReference type="SUPFAM" id="SSF52540">
    <property type="entry name" value="P-loop containing nucleoside triphosphate hydrolases"/>
    <property type="match status" value="1"/>
</dbReference>
<dbReference type="GO" id="GO:0004017">
    <property type="term" value="F:AMP kinase activity"/>
    <property type="evidence" value="ECO:0007669"/>
    <property type="project" value="UniProtKB-UniRule"/>
</dbReference>
<comment type="catalytic activity">
    <reaction evidence="20">
        <text>XTP + H2O = XMP + diphosphate + H(+)</text>
        <dbReference type="Rhea" id="RHEA:28610"/>
        <dbReference type="ChEBI" id="CHEBI:15377"/>
        <dbReference type="ChEBI" id="CHEBI:15378"/>
        <dbReference type="ChEBI" id="CHEBI:33019"/>
        <dbReference type="ChEBI" id="CHEBI:57464"/>
        <dbReference type="ChEBI" id="CHEBI:61314"/>
        <dbReference type="EC" id="3.6.1.66"/>
    </reaction>
</comment>
<comment type="catalytic activity">
    <reaction evidence="21">
        <text>ATP + H2O = ADP + phosphate + H(+)</text>
        <dbReference type="Rhea" id="RHEA:13065"/>
        <dbReference type="ChEBI" id="CHEBI:15377"/>
        <dbReference type="ChEBI" id="CHEBI:15378"/>
        <dbReference type="ChEBI" id="CHEBI:30616"/>
        <dbReference type="ChEBI" id="CHEBI:43474"/>
        <dbReference type="ChEBI" id="CHEBI:456216"/>
    </reaction>
</comment>
<evidence type="ECO:0000256" key="5">
    <source>
        <dbReference type="ARBA" id="ARBA00022552"/>
    </source>
</evidence>
<dbReference type="EC" id="2.7.4.3" evidence="21"/>
<dbReference type="AlphaFoldDB" id="A0A179FDI5"/>
<evidence type="ECO:0000256" key="3">
    <source>
        <dbReference type="ARBA" id="ARBA00022490"/>
    </source>
</evidence>
<evidence type="ECO:0000256" key="21">
    <source>
        <dbReference type="HAMAP-Rule" id="MF_03173"/>
    </source>
</evidence>
<keyword evidence="6 21" id="KW-0808">Transferase</keyword>
<feature type="binding site" evidence="20">
    <location>
        <begin position="178"/>
        <end position="183"/>
    </location>
    <ligand>
        <name>ITP</name>
        <dbReference type="ChEBI" id="CHEBI:61402"/>
    </ligand>
</feature>
<dbReference type="GO" id="GO:0035870">
    <property type="term" value="F:dITP diphosphatase activity"/>
    <property type="evidence" value="ECO:0007669"/>
    <property type="project" value="UniProtKB-UniRule"/>
</dbReference>
<dbReference type="InterPro" id="IPR020618">
    <property type="entry name" value="Adenyl_kinase_AK6"/>
</dbReference>
<feature type="binding site" evidence="20">
    <location>
        <begin position="340"/>
        <end position="341"/>
    </location>
    <ligand>
        <name>ITP</name>
        <dbReference type="ChEBI" id="CHEBI:61402"/>
    </ligand>
</feature>
<evidence type="ECO:0000256" key="12">
    <source>
        <dbReference type="ARBA" id="ARBA00022842"/>
    </source>
</evidence>
<reference evidence="24 25" key="1">
    <citation type="journal article" date="2016" name="PLoS Pathog.">
        <title>Biosynthesis of antibiotic leucinostatins in bio-control fungus Purpureocillium lilacinum and their inhibition on phytophthora revealed by genome mining.</title>
        <authorList>
            <person name="Wang G."/>
            <person name="Liu Z."/>
            <person name="Lin R."/>
            <person name="Li E."/>
            <person name="Mao Z."/>
            <person name="Ling J."/>
            <person name="Yang Y."/>
            <person name="Yin W.B."/>
            <person name="Xie B."/>
        </authorList>
    </citation>
    <scope>NUCLEOTIDE SEQUENCE [LARGE SCALE GENOMIC DNA]</scope>
    <source>
        <strain evidence="24">170</strain>
    </source>
</reference>
<dbReference type="Gene3D" id="3.90.950.10">
    <property type="match status" value="1"/>
</dbReference>
<comment type="similarity">
    <text evidence="21">Belongs to the adenylate kinase family. AK6 subfamily.</text>
</comment>
<feature type="binding site" evidence="20">
    <location>
        <position position="218"/>
    </location>
    <ligand>
        <name>ITP</name>
        <dbReference type="ChEBI" id="CHEBI:61402"/>
    </ligand>
</feature>
<comment type="caution">
    <text evidence="21">Lacks conserved residue(s) required for the propagation of feature annotation.</text>
</comment>
<dbReference type="Pfam" id="PF13238">
    <property type="entry name" value="AAA_18"/>
    <property type="match status" value="1"/>
</dbReference>
<comment type="cofactor">
    <cofactor evidence="20">
        <name>Mg(2+)</name>
        <dbReference type="ChEBI" id="CHEBI:18420"/>
    </cofactor>
    <cofactor evidence="20">
        <name>Mn(2+)</name>
        <dbReference type="ChEBI" id="CHEBI:29035"/>
    </cofactor>
    <text evidence="20">Binds 1 divalent metal cation per subunit; can use either Mg(2+) or Mn(2+).</text>
</comment>
<keyword evidence="4 21" id="KW-0690">Ribosome biogenesis</keyword>
<name>A0A179FDI5_METCM</name>
<comment type="subcellular location">
    <subcellularLocation>
        <location evidence="21">Cytoplasm</location>
    </subcellularLocation>
    <subcellularLocation>
        <location evidence="21">Nucleus</location>
    </subcellularLocation>
</comment>
<evidence type="ECO:0000256" key="13">
    <source>
        <dbReference type="ARBA" id="ARBA00023080"/>
    </source>
</evidence>
<dbReference type="GO" id="GO:0036220">
    <property type="term" value="F:ITP diphosphatase activity"/>
    <property type="evidence" value="ECO:0007669"/>
    <property type="project" value="UniProtKB-UniRule"/>
</dbReference>
<dbReference type="GO" id="GO:0009204">
    <property type="term" value="P:deoxyribonucleoside triphosphate catabolic process"/>
    <property type="evidence" value="ECO:0007669"/>
    <property type="project" value="UniProtKB-UniRule"/>
</dbReference>
<feature type="binding site" evidence="20">
    <location>
        <position position="206"/>
    </location>
    <ligand>
        <name>Mg(2+)</name>
        <dbReference type="ChEBI" id="CHEBI:18420"/>
    </ligand>
</feature>
<evidence type="ECO:0000256" key="19">
    <source>
        <dbReference type="ARBA" id="ARBA00093271"/>
    </source>
</evidence>
<feature type="region of interest" description="NMPbind" evidence="21">
    <location>
        <begin position="34"/>
        <end position="57"/>
    </location>
</feature>
<evidence type="ECO:0000313" key="25">
    <source>
        <dbReference type="Proteomes" id="UP000078397"/>
    </source>
</evidence>
<feature type="region of interest" description="Disordered" evidence="23">
    <location>
        <begin position="147"/>
        <end position="166"/>
    </location>
</feature>
<dbReference type="InterPro" id="IPR029001">
    <property type="entry name" value="ITPase-like_fam"/>
</dbReference>
<comment type="function">
    <text evidence="16">Pyrophosphatase that hydrolyzes the non-canonical purine nucleotides inosine triphosphate (ITP), deoxyinosine triphosphate (dITP) as well as 2'-deoxy-N-6-hydroxylaminopurine triphosphate (dHAPTP) and xanthosine 5'-triphosphate (XTP) to their respective monophosphate derivatives. The enzyme does not distinguish between the deoxy- and ribose forms. Probably excludes non-canonical purines from RNA and DNA precursor pools, thus preventing their incorporation into RNA and DNA and avoiding chromosomal lesions.</text>
</comment>
<dbReference type="RefSeq" id="XP_018141144.1">
    <property type="nucleotide sequence ID" value="XM_018294243.1"/>
</dbReference>
<comment type="function">
    <text evidence="20">Pyrophosphatase that hydrolyzes non-canonical purine nucleotides such as inosine triphosphate (ITP), deoxyinosine triphosphate (dITP) or xanthosine 5'-triphosphate (XTP) to their respective monophosphate derivatives. The enzyme does not distinguish between the deoxy- and ribose forms. Probably excludes non-canonical purines from RNA and DNA precursor pools, thus preventing their incorporation into RNA and DNA and avoiding chromosomal lesions.</text>
</comment>
<feature type="binding site" evidence="21">
    <location>
        <position position="110"/>
    </location>
    <ligand>
        <name>ATP</name>
        <dbReference type="ChEBI" id="CHEBI:30616"/>
    </ligand>
</feature>
<comment type="catalytic activity">
    <reaction evidence="19">
        <text>N(6)-hydroxy-dATP + H2O = N(6)-hydroxy-dAMP + diphosphate + H(+)</text>
        <dbReference type="Rhea" id="RHEA:83971"/>
        <dbReference type="ChEBI" id="CHEBI:15377"/>
        <dbReference type="ChEBI" id="CHEBI:15378"/>
        <dbReference type="ChEBI" id="CHEBI:33019"/>
        <dbReference type="ChEBI" id="CHEBI:233529"/>
        <dbReference type="ChEBI" id="CHEBI:233530"/>
    </reaction>
    <physiologicalReaction direction="left-to-right" evidence="19">
        <dbReference type="Rhea" id="RHEA:83972"/>
    </physiologicalReaction>
</comment>
<evidence type="ECO:0000256" key="10">
    <source>
        <dbReference type="ARBA" id="ARBA00022801"/>
    </source>
</evidence>
<comment type="subunit">
    <text evidence="21">Interacts with small ribosomal subunit protein uS11. Not a structural component of 43S pre-ribosomes, but transiently interacts with them by binding to uS11.</text>
</comment>
<dbReference type="HAMAP" id="MF_00039">
    <property type="entry name" value="Adenylate_kinase_AK6"/>
    <property type="match status" value="1"/>
</dbReference>
<evidence type="ECO:0000256" key="1">
    <source>
        <dbReference type="ARBA" id="ARBA00000582"/>
    </source>
</evidence>
<keyword evidence="7 20" id="KW-0479">Metal-binding</keyword>
<keyword evidence="13 20" id="KW-0546">Nucleotide metabolism</keyword>
<dbReference type="InterPro" id="IPR002637">
    <property type="entry name" value="RdgB/HAM1"/>
</dbReference>
<feature type="binding site" evidence="20">
    <location>
        <position position="234"/>
    </location>
    <ligand>
        <name>Mg(2+)</name>
        <dbReference type="ChEBI" id="CHEBI:18420"/>
    </ligand>
</feature>
<proteinExistence type="inferred from homology"/>
<dbReference type="GO" id="GO:0006364">
    <property type="term" value="P:rRNA processing"/>
    <property type="evidence" value="ECO:0007669"/>
    <property type="project" value="UniProtKB-KW"/>
</dbReference>
<comment type="subunit">
    <text evidence="20">Homodimer.</text>
</comment>
<comment type="caution">
    <text evidence="24">The sequence shown here is derived from an EMBL/GenBank/DDBJ whole genome shotgun (WGS) entry which is preliminary data.</text>
</comment>
<evidence type="ECO:0000256" key="6">
    <source>
        <dbReference type="ARBA" id="ARBA00022679"/>
    </source>
</evidence>
<feature type="binding site" evidence="21">
    <location>
        <position position="18"/>
    </location>
    <ligand>
        <name>ATP</name>
        <dbReference type="ChEBI" id="CHEBI:30616"/>
    </ligand>
</feature>
<dbReference type="NCBIfam" id="TIGR00042">
    <property type="entry name" value="RdgB/HAM1 family non-canonical purine NTP pyrophosphatase"/>
    <property type="match status" value="1"/>
</dbReference>
<evidence type="ECO:0000256" key="16">
    <source>
        <dbReference type="ARBA" id="ARBA00054940"/>
    </source>
</evidence>
<dbReference type="GO" id="GO:0042274">
    <property type="term" value="P:ribosomal small subunit biogenesis"/>
    <property type="evidence" value="ECO:0007669"/>
    <property type="project" value="UniProtKB-UniRule"/>
</dbReference>
<keyword evidence="25" id="KW-1185">Reference proteome</keyword>
<evidence type="ECO:0000256" key="11">
    <source>
        <dbReference type="ARBA" id="ARBA00022840"/>
    </source>
</evidence>
<keyword evidence="10 20" id="KW-0378">Hydrolase</keyword>
<keyword evidence="3 21" id="KW-0963">Cytoplasm</keyword>
<dbReference type="FunFam" id="3.90.950.10:FF:000003">
    <property type="entry name" value="Inosine triphosphate pyrophosphatase"/>
    <property type="match status" value="1"/>
</dbReference>
<feature type="compositionally biased region" description="Basic and acidic residues" evidence="23">
    <location>
        <begin position="154"/>
        <end position="166"/>
    </location>
</feature>
<dbReference type="EC" id="3.6.1.66" evidence="20"/>
<keyword evidence="5 21" id="KW-0698">rRNA processing</keyword>
<dbReference type="Pfam" id="PF01725">
    <property type="entry name" value="Ham1p_like"/>
    <property type="match status" value="1"/>
</dbReference>
<feature type="binding site" evidence="20">
    <location>
        <position position="335"/>
    </location>
    <ligand>
        <name>ITP</name>
        <dbReference type="ChEBI" id="CHEBI:61402"/>
    </ligand>
</feature>
<feature type="binding site" evidence="21">
    <location>
        <position position="17"/>
    </location>
    <ligand>
        <name>ATP</name>
        <dbReference type="ChEBI" id="CHEBI:30616"/>
    </ligand>
</feature>
<evidence type="ECO:0000313" key="24">
    <source>
        <dbReference type="EMBL" id="OAQ63564.1"/>
    </source>
</evidence>
<organism evidence="24 25">
    <name type="scientific">Pochonia chlamydosporia 170</name>
    <dbReference type="NCBI Taxonomy" id="1380566"/>
    <lineage>
        <taxon>Eukaryota</taxon>
        <taxon>Fungi</taxon>
        <taxon>Dikarya</taxon>
        <taxon>Ascomycota</taxon>
        <taxon>Pezizomycotina</taxon>
        <taxon>Sordariomycetes</taxon>
        <taxon>Hypocreomycetidae</taxon>
        <taxon>Hypocreales</taxon>
        <taxon>Clavicipitaceae</taxon>
        <taxon>Pochonia</taxon>
    </lineage>
</organism>